<dbReference type="InterPro" id="IPR036890">
    <property type="entry name" value="HATPase_C_sf"/>
</dbReference>
<name>A0A0L8VC32_9BACT</name>
<sequence length="182" mass="20625">MNELALHILDIAQNSIRANAGLIEIRIHEKPDDNLLQMEIEDNGKGMSPQQVEQAANPFFTSRTKRKVGLGLPLLKQNAEQTEGSFQLHSEENKGTQLQVNFGFHHIDRPVLGDMAGTLLILAANEKQAEIKYSHETPKGQFEFDTRDIKKELDGIPLSTPEIRKFLNEMIRENLEQIQISE</sequence>
<comment type="catalytic activity">
    <reaction evidence="1">
        <text>ATP + protein L-histidine = ADP + protein N-phospho-L-histidine.</text>
        <dbReference type="EC" id="2.7.13.3"/>
    </reaction>
</comment>
<dbReference type="PANTHER" id="PTHR43065">
    <property type="entry name" value="SENSOR HISTIDINE KINASE"/>
    <property type="match status" value="1"/>
</dbReference>
<dbReference type="SUPFAM" id="SSF55874">
    <property type="entry name" value="ATPase domain of HSP90 chaperone/DNA topoisomerase II/histidine kinase"/>
    <property type="match status" value="1"/>
</dbReference>
<organism evidence="4 5">
    <name type="scientific">Sunxiuqinia dokdonensis</name>
    <dbReference type="NCBI Taxonomy" id="1409788"/>
    <lineage>
        <taxon>Bacteria</taxon>
        <taxon>Pseudomonadati</taxon>
        <taxon>Bacteroidota</taxon>
        <taxon>Bacteroidia</taxon>
        <taxon>Marinilabiliales</taxon>
        <taxon>Prolixibacteraceae</taxon>
        <taxon>Sunxiuqinia</taxon>
    </lineage>
</organism>
<dbReference type="Pfam" id="PF02518">
    <property type="entry name" value="HATPase_c"/>
    <property type="match status" value="1"/>
</dbReference>
<dbReference type="InterPro" id="IPR003594">
    <property type="entry name" value="HATPase_dom"/>
</dbReference>
<protein>
    <recommendedName>
        <fullName evidence="2">histidine kinase</fullName>
        <ecNumber evidence="2">2.7.13.3</ecNumber>
    </recommendedName>
</protein>
<evidence type="ECO:0000313" key="4">
    <source>
        <dbReference type="EMBL" id="KOH46016.1"/>
    </source>
</evidence>
<comment type="caution">
    <text evidence="4">The sequence shown here is derived from an EMBL/GenBank/DDBJ whole genome shotgun (WGS) entry which is preliminary data.</text>
</comment>
<dbReference type="SMART" id="SM00387">
    <property type="entry name" value="HATPase_c"/>
    <property type="match status" value="1"/>
</dbReference>
<dbReference type="AlphaFoldDB" id="A0A0L8VC32"/>
<dbReference type="Proteomes" id="UP000036958">
    <property type="component" value="Unassembled WGS sequence"/>
</dbReference>
<dbReference type="EMBL" id="LGIA01000051">
    <property type="protein sequence ID" value="KOH46016.1"/>
    <property type="molecule type" value="Genomic_DNA"/>
</dbReference>
<accession>A0A0L8VC32</accession>
<dbReference type="STRING" id="1409788.NC99_11460"/>
<evidence type="ECO:0000259" key="3">
    <source>
        <dbReference type="PROSITE" id="PS50109"/>
    </source>
</evidence>
<dbReference type="Gene3D" id="3.30.565.10">
    <property type="entry name" value="Histidine kinase-like ATPase, C-terminal domain"/>
    <property type="match status" value="1"/>
</dbReference>
<dbReference type="RefSeq" id="WP_053180557.1">
    <property type="nucleotide sequence ID" value="NZ_LGIA01000051.1"/>
</dbReference>
<gene>
    <name evidence="4" type="ORF">NC99_11460</name>
</gene>
<proteinExistence type="predicted"/>
<feature type="domain" description="Histidine kinase" evidence="3">
    <location>
        <begin position="1"/>
        <end position="106"/>
    </location>
</feature>
<dbReference type="OrthoDB" id="1046984at2"/>
<dbReference type="InterPro" id="IPR005467">
    <property type="entry name" value="His_kinase_dom"/>
</dbReference>
<keyword evidence="4" id="KW-0418">Kinase</keyword>
<dbReference type="PRINTS" id="PR00344">
    <property type="entry name" value="BCTRLSENSOR"/>
</dbReference>
<dbReference type="GO" id="GO:0004673">
    <property type="term" value="F:protein histidine kinase activity"/>
    <property type="evidence" value="ECO:0007669"/>
    <property type="project" value="UniProtKB-EC"/>
</dbReference>
<reference evidence="5" key="1">
    <citation type="submission" date="2015-07" db="EMBL/GenBank/DDBJ databases">
        <title>Genome sequencing of Sunxiuqinia dokdonensis strain SK.</title>
        <authorList>
            <person name="Ahn S."/>
            <person name="Kim B.-C."/>
        </authorList>
    </citation>
    <scope>NUCLEOTIDE SEQUENCE [LARGE SCALE GENOMIC DNA]</scope>
    <source>
        <strain evidence="5">SK</strain>
    </source>
</reference>
<keyword evidence="5" id="KW-1185">Reference proteome</keyword>
<evidence type="ECO:0000313" key="5">
    <source>
        <dbReference type="Proteomes" id="UP000036958"/>
    </source>
</evidence>
<keyword evidence="4" id="KW-0808">Transferase</keyword>
<evidence type="ECO:0000256" key="1">
    <source>
        <dbReference type="ARBA" id="ARBA00000085"/>
    </source>
</evidence>
<dbReference type="EC" id="2.7.13.3" evidence="2"/>
<dbReference type="InterPro" id="IPR004358">
    <property type="entry name" value="Sig_transdc_His_kin-like_C"/>
</dbReference>
<evidence type="ECO:0000256" key="2">
    <source>
        <dbReference type="ARBA" id="ARBA00012438"/>
    </source>
</evidence>
<dbReference type="PROSITE" id="PS50109">
    <property type="entry name" value="HIS_KIN"/>
    <property type="match status" value="1"/>
</dbReference>